<accession>A0A843XD12</accession>
<keyword evidence="2" id="KW-1185">Reference proteome</keyword>
<organism evidence="1 2">
    <name type="scientific">Colocasia esculenta</name>
    <name type="common">Wild taro</name>
    <name type="synonym">Arum esculentum</name>
    <dbReference type="NCBI Taxonomy" id="4460"/>
    <lineage>
        <taxon>Eukaryota</taxon>
        <taxon>Viridiplantae</taxon>
        <taxon>Streptophyta</taxon>
        <taxon>Embryophyta</taxon>
        <taxon>Tracheophyta</taxon>
        <taxon>Spermatophyta</taxon>
        <taxon>Magnoliopsida</taxon>
        <taxon>Liliopsida</taxon>
        <taxon>Araceae</taxon>
        <taxon>Aroideae</taxon>
        <taxon>Colocasieae</taxon>
        <taxon>Colocasia</taxon>
    </lineage>
</organism>
<evidence type="ECO:0000313" key="1">
    <source>
        <dbReference type="EMBL" id="MQM17173.1"/>
    </source>
</evidence>
<gene>
    <name evidence="1" type="ORF">Taro_050141</name>
</gene>
<dbReference type="EMBL" id="NMUH01007387">
    <property type="protein sequence ID" value="MQM17173.1"/>
    <property type="molecule type" value="Genomic_DNA"/>
</dbReference>
<protein>
    <submittedName>
        <fullName evidence="1">Uncharacterized protein</fullName>
    </submittedName>
</protein>
<sequence length="135" mass="15301">TLLHLLLDQHCCNHELLLFFSSFFSFFFPWRRCSAPLDADAFFPLYFSSSRKLLALVLRGDALEYQKHGQSVSTPPGSVSTHCPICAKLVFWELRLVSTHSLAVSTNCPKSVTRVRSSSRTLPLRQMRMGVPGKR</sequence>
<evidence type="ECO:0000313" key="2">
    <source>
        <dbReference type="Proteomes" id="UP000652761"/>
    </source>
</evidence>
<dbReference type="Proteomes" id="UP000652761">
    <property type="component" value="Unassembled WGS sequence"/>
</dbReference>
<reference evidence="1" key="1">
    <citation type="submission" date="2017-07" db="EMBL/GenBank/DDBJ databases">
        <title>Taro Niue Genome Assembly and Annotation.</title>
        <authorList>
            <person name="Atibalentja N."/>
            <person name="Keating K."/>
            <person name="Fields C.J."/>
        </authorList>
    </citation>
    <scope>NUCLEOTIDE SEQUENCE</scope>
    <source>
        <strain evidence="1">Niue_2</strain>
        <tissue evidence="1">Leaf</tissue>
    </source>
</reference>
<feature type="non-terminal residue" evidence="1">
    <location>
        <position position="135"/>
    </location>
</feature>
<name>A0A843XD12_COLES</name>
<dbReference type="AlphaFoldDB" id="A0A843XD12"/>
<comment type="caution">
    <text evidence="1">The sequence shown here is derived from an EMBL/GenBank/DDBJ whole genome shotgun (WGS) entry which is preliminary data.</text>
</comment>
<proteinExistence type="predicted"/>